<dbReference type="SUPFAM" id="SSF100950">
    <property type="entry name" value="NagB/RpiA/CoA transferase-like"/>
    <property type="match status" value="1"/>
</dbReference>
<dbReference type="InterPro" id="IPR050313">
    <property type="entry name" value="Carb_Metab_HTH_regulators"/>
</dbReference>
<keyword evidence="7" id="KW-1185">Reference proteome</keyword>
<dbReference type="InterPro" id="IPR036388">
    <property type="entry name" value="WH-like_DNA-bd_sf"/>
</dbReference>
<keyword evidence="4" id="KW-0804">Transcription</keyword>
<keyword evidence="2" id="KW-0805">Transcription regulation</keyword>
<sequence>MHELSHRQQTIVELIHQQEYCSIDGLAQRFDVTTQTIRRDINELCNLGLARRHHGGVGLPITLNNRSYASRSMTNLPDKQRIAEQVVSAIPNGITLFLGIGTTIACIAERLENHRELRVVTNNLEAAHILSQFSHIETWIPGGRIRTNDRDVVDNGVADFFAQFSADIGIIGCAAVSELSSPDLSLNSKLNISSQEYVMEHKLPEAKVSQAIISNSQQTWLVANNTKWQRKANTKVAPLSLFDRVFQGRWHIASNEAHTV</sequence>
<evidence type="ECO:0000256" key="2">
    <source>
        <dbReference type="ARBA" id="ARBA00023015"/>
    </source>
</evidence>
<reference evidence="6" key="1">
    <citation type="submission" date="2022-07" db="EMBL/GenBank/DDBJ databases">
        <title>Complete genome of Vibrio japonicus strain JCM 31412T and phylogenomic assessment of the Nereis clade of the genus Vibrio.</title>
        <authorList>
            <person name="Shlafstein M.D."/>
            <person name="Emsley S.A."/>
            <person name="Ushijima B."/>
            <person name="Videau P."/>
            <person name="Saw J.H."/>
        </authorList>
    </citation>
    <scope>NUCLEOTIDE SEQUENCE</scope>
    <source>
        <strain evidence="6">JCM 31412</strain>
    </source>
</reference>
<dbReference type="PANTHER" id="PTHR30363:SF4">
    <property type="entry name" value="GLYCEROL-3-PHOSPHATE REGULON REPRESSOR"/>
    <property type="match status" value="1"/>
</dbReference>
<dbReference type="Pfam" id="PF08220">
    <property type="entry name" value="HTH_DeoR"/>
    <property type="match status" value="1"/>
</dbReference>
<dbReference type="SUPFAM" id="SSF46785">
    <property type="entry name" value="Winged helix' DNA-binding domain"/>
    <property type="match status" value="1"/>
</dbReference>
<dbReference type="InterPro" id="IPR036390">
    <property type="entry name" value="WH_DNA-bd_sf"/>
</dbReference>
<evidence type="ECO:0000256" key="1">
    <source>
        <dbReference type="ARBA" id="ARBA00022491"/>
    </source>
</evidence>
<evidence type="ECO:0000256" key="3">
    <source>
        <dbReference type="ARBA" id="ARBA00023125"/>
    </source>
</evidence>
<dbReference type="Pfam" id="PF00455">
    <property type="entry name" value="DeoRC"/>
    <property type="match status" value="1"/>
</dbReference>
<dbReference type="PROSITE" id="PS51000">
    <property type="entry name" value="HTH_DEOR_2"/>
    <property type="match status" value="1"/>
</dbReference>
<dbReference type="SMART" id="SM00420">
    <property type="entry name" value="HTH_DEOR"/>
    <property type="match status" value="1"/>
</dbReference>
<dbReference type="PRINTS" id="PR00037">
    <property type="entry name" value="HTHLACR"/>
</dbReference>
<dbReference type="InterPro" id="IPR001034">
    <property type="entry name" value="DeoR_HTH"/>
</dbReference>
<evidence type="ECO:0000256" key="4">
    <source>
        <dbReference type="ARBA" id="ARBA00023163"/>
    </source>
</evidence>
<name>A0ABY5LPU3_9VIBR</name>
<keyword evidence="3 6" id="KW-0238">DNA-binding</keyword>
<dbReference type="PANTHER" id="PTHR30363">
    <property type="entry name" value="HTH-TYPE TRANSCRIPTIONAL REGULATOR SRLR-RELATED"/>
    <property type="match status" value="1"/>
</dbReference>
<evidence type="ECO:0000313" key="6">
    <source>
        <dbReference type="EMBL" id="UUM32868.1"/>
    </source>
</evidence>
<dbReference type="SMART" id="SM01134">
    <property type="entry name" value="DeoRC"/>
    <property type="match status" value="1"/>
</dbReference>
<feature type="domain" description="HTH deoR-type" evidence="5">
    <location>
        <begin position="4"/>
        <end position="59"/>
    </location>
</feature>
<evidence type="ECO:0000259" key="5">
    <source>
        <dbReference type="PROSITE" id="PS51000"/>
    </source>
</evidence>
<evidence type="ECO:0000313" key="7">
    <source>
        <dbReference type="Proteomes" id="UP001058602"/>
    </source>
</evidence>
<dbReference type="RefSeq" id="WP_257086569.1">
    <property type="nucleotide sequence ID" value="NZ_CP102097.1"/>
</dbReference>
<dbReference type="EMBL" id="CP102097">
    <property type="protein sequence ID" value="UUM32868.1"/>
    <property type="molecule type" value="Genomic_DNA"/>
</dbReference>
<dbReference type="PROSITE" id="PS00894">
    <property type="entry name" value="HTH_DEOR_1"/>
    <property type="match status" value="1"/>
</dbReference>
<dbReference type="InterPro" id="IPR014036">
    <property type="entry name" value="DeoR-like_C"/>
</dbReference>
<dbReference type="Proteomes" id="UP001058602">
    <property type="component" value="Chromosome 2"/>
</dbReference>
<dbReference type="Gene3D" id="1.10.10.10">
    <property type="entry name" value="Winged helix-like DNA-binding domain superfamily/Winged helix DNA-binding domain"/>
    <property type="match status" value="1"/>
</dbReference>
<dbReference type="InterPro" id="IPR037171">
    <property type="entry name" value="NagB/RpiA_transferase-like"/>
</dbReference>
<dbReference type="InterPro" id="IPR018356">
    <property type="entry name" value="Tscrpt_reg_HTH_DeoR_CS"/>
</dbReference>
<dbReference type="Gene3D" id="3.30.750.70">
    <property type="entry name" value="4-hydroxybutyrate coenzyme like domains"/>
    <property type="match status" value="1"/>
</dbReference>
<gene>
    <name evidence="6" type="ORF">NP165_15010</name>
</gene>
<accession>A0ABY5LPU3</accession>
<organism evidence="6 7">
    <name type="scientific">Vibrio japonicus</name>
    <dbReference type="NCBI Taxonomy" id="1824638"/>
    <lineage>
        <taxon>Bacteria</taxon>
        <taxon>Pseudomonadati</taxon>
        <taxon>Pseudomonadota</taxon>
        <taxon>Gammaproteobacteria</taxon>
        <taxon>Vibrionales</taxon>
        <taxon>Vibrionaceae</taxon>
        <taxon>Vibrio</taxon>
    </lineage>
</organism>
<keyword evidence="1" id="KW-0678">Repressor</keyword>
<proteinExistence type="predicted"/>
<protein>
    <submittedName>
        <fullName evidence="6">DeoR/GlpR family DNA-binding transcription regulator</fullName>
    </submittedName>
</protein>
<dbReference type="GO" id="GO:0003677">
    <property type="term" value="F:DNA binding"/>
    <property type="evidence" value="ECO:0007669"/>
    <property type="project" value="UniProtKB-KW"/>
</dbReference>